<dbReference type="EC" id="2.7.1.82" evidence="3"/>
<dbReference type="InterPro" id="IPR011009">
    <property type="entry name" value="Kinase-like_dom_sf"/>
</dbReference>
<evidence type="ECO:0000313" key="5">
    <source>
        <dbReference type="Proteomes" id="UP000245609"/>
    </source>
</evidence>
<dbReference type="AlphaFoldDB" id="A0A2T9ZCX8"/>
<gene>
    <name evidence="4" type="ORF">BB560_003123</name>
</gene>
<dbReference type="PANTHER" id="PTHR22603">
    <property type="entry name" value="CHOLINE/ETHANOALAMINE KINASE"/>
    <property type="match status" value="1"/>
</dbReference>
<dbReference type="CDD" id="cd05157">
    <property type="entry name" value="ETNK_euk"/>
    <property type="match status" value="1"/>
</dbReference>
<dbReference type="STRING" id="133381.A0A2T9ZCX8"/>
<keyword evidence="5" id="KW-1185">Reference proteome</keyword>
<reference evidence="4 5" key="1">
    <citation type="journal article" date="2018" name="MBio">
        <title>Comparative Genomics Reveals the Core Gene Toolbox for the Fungus-Insect Symbiosis.</title>
        <authorList>
            <person name="Wang Y."/>
            <person name="Stata M."/>
            <person name="Wang W."/>
            <person name="Stajich J.E."/>
            <person name="White M.M."/>
            <person name="Moncalvo J.M."/>
        </authorList>
    </citation>
    <scope>NUCLEOTIDE SEQUENCE [LARGE SCALE GENOMIC DNA]</scope>
    <source>
        <strain evidence="4 5">SC-DP-2</strain>
    </source>
</reference>
<evidence type="ECO:0000256" key="3">
    <source>
        <dbReference type="ARBA" id="ARBA00038874"/>
    </source>
</evidence>
<dbReference type="Gene3D" id="3.30.200.20">
    <property type="entry name" value="Phosphorylase Kinase, domain 1"/>
    <property type="match status" value="1"/>
</dbReference>
<dbReference type="PANTHER" id="PTHR22603:SF66">
    <property type="entry name" value="ETHANOLAMINE KINASE"/>
    <property type="match status" value="1"/>
</dbReference>
<dbReference type="Proteomes" id="UP000245609">
    <property type="component" value="Unassembled WGS sequence"/>
</dbReference>
<comment type="caution">
    <text evidence="4">The sequence shown here is derived from an EMBL/GenBank/DDBJ whole genome shotgun (WGS) entry which is preliminary data.</text>
</comment>
<evidence type="ECO:0000256" key="1">
    <source>
        <dbReference type="ARBA" id="ARBA00037883"/>
    </source>
</evidence>
<dbReference type="SUPFAM" id="SSF56112">
    <property type="entry name" value="Protein kinase-like (PK-like)"/>
    <property type="match status" value="1"/>
</dbReference>
<dbReference type="GO" id="GO:0006646">
    <property type="term" value="P:phosphatidylethanolamine biosynthetic process"/>
    <property type="evidence" value="ECO:0007669"/>
    <property type="project" value="TreeGrafter"/>
</dbReference>
<proteinExistence type="inferred from homology"/>
<sequence length="344" mass="40174">MESAISSLPSFDFTVHERTLLGDAASLALKLFPEWKSEDIELTQLTEGITNLLVLCRNKKLDIGVLIREYGKKSEYIIDRQRELFNTMELAKYGLAQKIYCKFNNGIVYGYTEGSTVSPKVMCEEPMISFIPKALSMWHKAPIAGDKVPSLFIILRNWVANIPDTYEDPAKAEAFKANFSKEQILNEIDFMESEVNKIMPPVAFCHNDLLSGNILLNKNKDGVFLIDYEYGSYNYRGYDIANHFCEFAGFECDYSRYPDTEKQRKWLRKYLSYLHEVEESKVDEKEIEDLLYEVSIFENASSLYWGIWSLIQANYSEIDFDYMSYAKLRFSRYYYTKKLTNFRK</sequence>
<comment type="pathway">
    <text evidence="1">Phospholipid metabolism; phosphatidylethanolamine biosynthesis; phosphatidylethanolamine from ethanolamine: step 1/3.</text>
</comment>
<dbReference type="GO" id="GO:0005737">
    <property type="term" value="C:cytoplasm"/>
    <property type="evidence" value="ECO:0007669"/>
    <property type="project" value="TreeGrafter"/>
</dbReference>
<protein>
    <recommendedName>
        <fullName evidence="3">ethanolamine kinase</fullName>
        <ecNumber evidence="3">2.7.1.82</ecNumber>
    </recommendedName>
</protein>
<organism evidence="4 5">
    <name type="scientific">Smittium megazygosporum</name>
    <dbReference type="NCBI Taxonomy" id="133381"/>
    <lineage>
        <taxon>Eukaryota</taxon>
        <taxon>Fungi</taxon>
        <taxon>Fungi incertae sedis</taxon>
        <taxon>Zoopagomycota</taxon>
        <taxon>Kickxellomycotina</taxon>
        <taxon>Harpellomycetes</taxon>
        <taxon>Harpellales</taxon>
        <taxon>Legeriomycetaceae</taxon>
        <taxon>Smittium</taxon>
    </lineage>
</organism>
<name>A0A2T9ZCX8_9FUNG</name>
<dbReference type="Pfam" id="PF01633">
    <property type="entry name" value="Choline_kinase"/>
    <property type="match status" value="1"/>
</dbReference>
<evidence type="ECO:0000313" key="4">
    <source>
        <dbReference type="EMBL" id="PVV02425.1"/>
    </source>
</evidence>
<dbReference type="OrthoDB" id="10267235at2759"/>
<evidence type="ECO:0000256" key="2">
    <source>
        <dbReference type="ARBA" id="ARBA00038211"/>
    </source>
</evidence>
<dbReference type="GO" id="GO:0004305">
    <property type="term" value="F:ethanolamine kinase activity"/>
    <property type="evidence" value="ECO:0007669"/>
    <property type="project" value="UniProtKB-EC"/>
</dbReference>
<comment type="similarity">
    <text evidence="2">Belongs to the choline/ethanolamine kinase family.</text>
</comment>
<dbReference type="Gene3D" id="3.90.1200.10">
    <property type="match status" value="1"/>
</dbReference>
<accession>A0A2T9ZCX8</accession>
<dbReference type="EMBL" id="MBFS01000470">
    <property type="protein sequence ID" value="PVV02425.1"/>
    <property type="molecule type" value="Genomic_DNA"/>
</dbReference>